<dbReference type="EMBL" id="CP063453">
    <property type="protein sequence ID" value="QOW01913.1"/>
    <property type="molecule type" value="Genomic_DNA"/>
</dbReference>
<protein>
    <recommendedName>
        <fullName evidence="3">Excreted virulence factor EspC (Type VII ESX diderm)</fullName>
    </recommendedName>
</protein>
<keyword evidence="1" id="KW-0614">Plasmid</keyword>
<evidence type="ECO:0008006" key="3">
    <source>
        <dbReference type="Google" id="ProtNLM"/>
    </source>
</evidence>
<evidence type="ECO:0000313" key="1">
    <source>
        <dbReference type="EMBL" id="QOW01913.1"/>
    </source>
</evidence>
<gene>
    <name evidence="1" type="ORF">INP59_27545</name>
</gene>
<evidence type="ECO:0000313" key="2">
    <source>
        <dbReference type="Proteomes" id="UP000593818"/>
    </source>
</evidence>
<organism evidence="1 2">
    <name type="scientific">Rhodococcus pyridinivorans</name>
    <dbReference type="NCBI Taxonomy" id="103816"/>
    <lineage>
        <taxon>Bacteria</taxon>
        <taxon>Bacillati</taxon>
        <taxon>Actinomycetota</taxon>
        <taxon>Actinomycetes</taxon>
        <taxon>Mycobacteriales</taxon>
        <taxon>Nocardiaceae</taxon>
        <taxon>Rhodococcus</taxon>
    </lineage>
</organism>
<proteinExistence type="predicted"/>
<name>A0A7M2XX41_9NOCA</name>
<keyword evidence="2" id="KW-1185">Reference proteome</keyword>
<geneLocation type="plasmid" evidence="1 2">
    <name>pSID</name>
</geneLocation>
<dbReference type="Proteomes" id="UP000593818">
    <property type="component" value="Plasmid pSID"/>
</dbReference>
<dbReference type="AlphaFoldDB" id="A0A7M2XX41"/>
<reference evidence="1 2" key="1">
    <citation type="submission" date="2020-10" db="EMBL/GenBank/DDBJ databases">
        <title>Whole genome sequence of oil-degrading bacteria Rhodococcus pyridinivorans strain 5Ap.</title>
        <authorList>
            <person name="Akhremchuk A.E."/>
            <person name="Valentovich L.N."/>
            <person name="Charniauskaya M.I."/>
            <person name="Bukliarevich H.A."/>
            <person name="Titok M.A."/>
        </authorList>
    </citation>
    <scope>NUCLEOTIDE SEQUENCE [LARGE SCALE GENOMIC DNA]</scope>
    <source>
        <strain evidence="1 2">5Ap</strain>
        <plasmid evidence="1 2">pSID</plasmid>
    </source>
</reference>
<accession>A0A7M2XX41</accession>
<dbReference type="RefSeq" id="WP_193904182.1">
    <property type="nucleotide sequence ID" value="NZ_CP063453.1"/>
</dbReference>
<sequence>MMTNPADLYDRARDALGQLRDLRRTLVALSREYAALEPHELAVDNLGEALTAGDAIAGILDGLSTVDRAIEDVDDALDHPLQLASRLGRLQPVRPEGK</sequence>